<dbReference type="InterPro" id="IPR036890">
    <property type="entry name" value="HATPase_C_sf"/>
</dbReference>
<dbReference type="InterPro" id="IPR000719">
    <property type="entry name" value="Prot_kinase_dom"/>
</dbReference>
<evidence type="ECO:0000256" key="2">
    <source>
        <dbReference type="ARBA" id="ARBA00012438"/>
    </source>
</evidence>
<dbReference type="Pfam" id="PF08447">
    <property type="entry name" value="PAS_3"/>
    <property type="match status" value="1"/>
</dbReference>
<evidence type="ECO:0000259" key="5">
    <source>
        <dbReference type="PROSITE" id="PS50109"/>
    </source>
</evidence>
<dbReference type="SUPFAM" id="SSF55781">
    <property type="entry name" value="GAF domain-like"/>
    <property type="match status" value="1"/>
</dbReference>
<feature type="domain" description="PAC" evidence="7">
    <location>
        <begin position="1668"/>
        <end position="1721"/>
    </location>
</feature>
<protein>
    <recommendedName>
        <fullName evidence="2">histidine kinase</fullName>
        <ecNumber evidence="2">2.7.13.3</ecNumber>
    </recommendedName>
</protein>
<sequence length="1971" mass="219851">MKPGENSFRVLWNDGECVFGRGWQPGADGQATPVLAAWPASDPPTTACFDRLSHEYGLKEELEPAWAVKPRELVRESGRIMLLFDDTGGEPLDRFVGEAMDAGRFLRLAVAIASALGKLHQHGLVHKDIKPANILVMGEGAEARFTGFGIASRLPRERQSPEPPEVIAGTLAYMAPEQTGRMNRSIDARSDLYALGVTFYQMLTGVLPFTAVDPMEWVHWHMARCPTPPTERVKEVPGTISAIVMKLLAKTAEERYQTATGVERDLRSCLEQWQTGKRIGEFKLGEHDIPDRLLIPEKLYGREREIKTLLDAFERVITGGVPELVLVSGYSGIGKSAVVHELHKELVPTRGLFASGKFDQYKRDIPYATLAQAFQGIIRRLLASSEADLVSWRDALSDALGSNGQLMVDLIPELKHIIGDQPPVPELPSQEAQRRFQLVFRRFMNVFARPEHPLALFLDDLQWLDAATFNLLEDLLIPSDLQNLIVIGAYRDNEVTADHPLRRKLDAIRAAGCKVAEISLTPLTREHLQQLIADALHSDPERAAPLARLVHDKTGGNPFFAIQFISSLAEEGMLIFDHDGGCWSWDLGRIHAKGYTDNVVDLMVGKLTRLPRETREALQQFACLGNIANAQMLSLVLGIPQKRLLGALEPAVAHGLLERLPDAYRFVHDRVQEAAYSLIPEERRAELHLRIGRLLAANTAPERIYEYVFDIVSQLNRGAALITSEERERLAQFNLLAGKRAKASTAYSSALNYFVAGATLLPADAWERQHQLVFALELNRAECEFLLGALPDAETRLAQLSTCAVRSDDQATVACLRIDLYAALGQTDRSAAVGLDYLREHLGIDWSPHPANEEVRCEYGRIWSQLGSRTIEELIDLPLMSDLASPAALDVLTRLVGAVWHTDANLACMAICLAVNLSLERGNSDGSCYHYVALGYIAGPRFGDYAAGFRFGQLGCQLVEDRELTRFQARTYKDFGAHVIPWTRHVRTGREILLRALEIANQNGDLTFAGYSYVSLNSNLLAAGDPLVEVQRQAEIGLAFARKVRFQFVIDLASAQLGLVRSLRGLTRKFGSFDDDDGFDEAEIERRFSGDPNLILAETCYCVRKLQARFFAGDYEGAVDASLRAQQLPWTSVSHFEETPEHHFYGALARAACCDTATAEERARHIEALTVHYRQLQIYAKNCPENFDNRAALVGAEIARVEGREIDAMRLYDQAIRSANANGFVHHEALAYELAARFYAERGFDNFTHLYFRNARSCYMRWGADGKVRQLDQFYPRLGEEDLGPSPKNTIGAPVEQLDLATVIKISQAVSGEIVTGKLIDTLMRTALEHAGAERGVLLVPNKEQLRVEAVAETTARDVAVHLPPVAGMIRVPTAMVNFVARTGEAVIVDDACIQNTWSDEYMRDIKPRSMLCMPLVKQGRLIALLYLENNLAPRVFTPARIAVLKLLTSQAATALENTRLYEDLAGREARIRRLVDANIIGIFIFALDGRILDANDAFLRLIGYDREDLVTGRIRWVDLTPEEWFDRDMKQWVPELKKTGILAPIEKEYLRKDGSRVPVLIGGARFEGSEDEGVTFVLDLTERKRAEETIRRSEEKLRQVIEAIPAMVWTALPDGNIDFINRHWQEFTGLTLNETLAWSWTNAPFHPDDIEPYLAKWNISLATGEAFEAEMRVRRAADGEYRWLHESAVPLRDETGNILKWYGTVVDIEDRKQAEEALQRAQGELAHVSRVTTMGVLTSSIAHEVNQPLGAIVINANAALRWLNGQPPNLDEVRETLTRIVRDGHHASEVIAGMRALLKKRATVRERVDLAELIQQVLALVQGELRRHSIALRIELAEDVAPVVGDHVQLQQVILNLVMNGIDAMKDVDWRRELLVTSWPETSGMVSVAVKDVGPGLGPQAMEQIFEPFYTTKAEGLGMGLAICRSIIEAHGGRLWASVNEPRGAVFQFTLPAGRDELTPAKQTDKMPVL</sequence>
<evidence type="ECO:0000313" key="8">
    <source>
        <dbReference type="EMBL" id="MDL2410372.1"/>
    </source>
</evidence>
<dbReference type="InterPro" id="IPR003661">
    <property type="entry name" value="HisK_dim/P_dom"/>
</dbReference>
<dbReference type="PANTHER" id="PTHR43642:SF1">
    <property type="entry name" value="HYBRID SIGNAL TRANSDUCTION HISTIDINE KINASE G"/>
    <property type="match status" value="1"/>
</dbReference>
<dbReference type="SMART" id="SM00065">
    <property type="entry name" value="GAF"/>
    <property type="match status" value="1"/>
</dbReference>
<dbReference type="SUPFAM" id="SSF56112">
    <property type="entry name" value="Protein kinase-like (PK-like)"/>
    <property type="match status" value="1"/>
</dbReference>
<dbReference type="Gene3D" id="3.30.450.20">
    <property type="entry name" value="PAS domain"/>
    <property type="match status" value="2"/>
</dbReference>
<evidence type="ECO:0000256" key="1">
    <source>
        <dbReference type="ARBA" id="ARBA00000085"/>
    </source>
</evidence>
<dbReference type="EC" id="2.7.13.3" evidence="2"/>
<dbReference type="SMART" id="SM00220">
    <property type="entry name" value="S_TKc"/>
    <property type="match status" value="1"/>
</dbReference>
<dbReference type="SUPFAM" id="SSF55874">
    <property type="entry name" value="ATPase domain of HSP90 chaperone/DNA topoisomerase II/histidine kinase"/>
    <property type="match status" value="1"/>
</dbReference>
<dbReference type="InterPro" id="IPR041664">
    <property type="entry name" value="AAA_16"/>
</dbReference>
<evidence type="ECO:0000259" key="4">
    <source>
        <dbReference type="PROSITE" id="PS50011"/>
    </source>
</evidence>
<dbReference type="PROSITE" id="PS00108">
    <property type="entry name" value="PROTEIN_KINASE_ST"/>
    <property type="match status" value="1"/>
</dbReference>
<dbReference type="InterPro" id="IPR008271">
    <property type="entry name" value="Ser/Thr_kinase_AS"/>
</dbReference>
<dbReference type="Gene3D" id="3.30.565.10">
    <property type="entry name" value="Histidine kinase-like ATPase, C-terminal domain"/>
    <property type="match status" value="1"/>
</dbReference>
<dbReference type="InterPro" id="IPR027417">
    <property type="entry name" value="P-loop_NTPase"/>
</dbReference>
<dbReference type="PROSITE" id="PS50011">
    <property type="entry name" value="PROTEIN_KINASE_DOM"/>
    <property type="match status" value="1"/>
</dbReference>
<organism evidence="8 9">
    <name type="scientific">Rhizobium calliandrae</name>
    <dbReference type="NCBI Taxonomy" id="1312182"/>
    <lineage>
        <taxon>Bacteria</taxon>
        <taxon>Pseudomonadati</taxon>
        <taxon>Pseudomonadota</taxon>
        <taxon>Alphaproteobacteria</taxon>
        <taxon>Hyphomicrobiales</taxon>
        <taxon>Rhizobiaceae</taxon>
        <taxon>Rhizobium/Agrobacterium group</taxon>
        <taxon>Rhizobium</taxon>
    </lineage>
</organism>
<dbReference type="InterPro" id="IPR053159">
    <property type="entry name" value="Hybrid_Histidine_Kinase"/>
</dbReference>
<dbReference type="InterPro" id="IPR001610">
    <property type="entry name" value="PAC"/>
</dbReference>
<dbReference type="SMART" id="SM00091">
    <property type="entry name" value="PAS"/>
    <property type="match status" value="2"/>
</dbReference>
<dbReference type="Pfam" id="PF01590">
    <property type="entry name" value="GAF"/>
    <property type="match status" value="1"/>
</dbReference>
<dbReference type="InterPro" id="IPR003018">
    <property type="entry name" value="GAF"/>
</dbReference>
<evidence type="ECO:0000256" key="3">
    <source>
        <dbReference type="ARBA" id="ARBA00022553"/>
    </source>
</evidence>
<dbReference type="Gene3D" id="3.40.50.300">
    <property type="entry name" value="P-loop containing nucleotide triphosphate hydrolases"/>
    <property type="match status" value="1"/>
</dbReference>
<dbReference type="SUPFAM" id="SSF47384">
    <property type="entry name" value="Homodimeric domain of signal transducing histidine kinase"/>
    <property type="match status" value="1"/>
</dbReference>
<dbReference type="PRINTS" id="PR00344">
    <property type="entry name" value="BCTRLSENSOR"/>
</dbReference>
<dbReference type="InterPro" id="IPR035965">
    <property type="entry name" value="PAS-like_dom_sf"/>
</dbReference>
<keyword evidence="9" id="KW-1185">Reference proteome</keyword>
<dbReference type="SMART" id="SM00387">
    <property type="entry name" value="HATPase_c"/>
    <property type="match status" value="1"/>
</dbReference>
<dbReference type="Pfam" id="PF00069">
    <property type="entry name" value="Pkinase"/>
    <property type="match status" value="1"/>
</dbReference>
<keyword evidence="3" id="KW-0597">Phosphoprotein</keyword>
<dbReference type="PROSITE" id="PS50112">
    <property type="entry name" value="PAS"/>
    <property type="match status" value="2"/>
</dbReference>
<feature type="domain" description="Protein kinase" evidence="4">
    <location>
        <begin position="8"/>
        <end position="270"/>
    </location>
</feature>
<dbReference type="PANTHER" id="PTHR43642">
    <property type="entry name" value="HYBRID SIGNAL TRANSDUCTION HISTIDINE KINASE G"/>
    <property type="match status" value="1"/>
</dbReference>
<dbReference type="Pfam" id="PF13191">
    <property type="entry name" value="AAA_16"/>
    <property type="match status" value="1"/>
</dbReference>
<dbReference type="SUPFAM" id="SSF52540">
    <property type="entry name" value="P-loop containing nucleoside triphosphate hydrolases"/>
    <property type="match status" value="1"/>
</dbReference>
<dbReference type="InterPro" id="IPR013655">
    <property type="entry name" value="PAS_fold_3"/>
</dbReference>
<comment type="caution">
    <text evidence="8">The sequence shown here is derived from an EMBL/GenBank/DDBJ whole genome shotgun (WGS) entry which is preliminary data.</text>
</comment>
<dbReference type="NCBIfam" id="TIGR00229">
    <property type="entry name" value="sensory_box"/>
    <property type="match status" value="2"/>
</dbReference>
<dbReference type="InterPro" id="IPR000014">
    <property type="entry name" value="PAS"/>
</dbReference>
<gene>
    <name evidence="8" type="ORF">PY650_33205</name>
</gene>
<dbReference type="SMART" id="SM00086">
    <property type="entry name" value="PAC"/>
    <property type="match status" value="2"/>
</dbReference>
<feature type="domain" description="PAS" evidence="6">
    <location>
        <begin position="1468"/>
        <end position="1511"/>
    </location>
</feature>
<dbReference type="InterPro" id="IPR000700">
    <property type="entry name" value="PAS-assoc_C"/>
</dbReference>
<dbReference type="InterPro" id="IPR011009">
    <property type="entry name" value="Kinase-like_dom_sf"/>
</dbReference>
<evidence type="ECO:0000259" key="6">
    <source>
        <dbReference type="PROSITE" id="PS50112"/>
    </source>
</evidence>
<dbReference type="InterPro" id="IPR036097">
    <property type="entry name" value="HisK_dim/P_sf"/>
</dbReference>
<reference evidence="8" key="1">
    <citation type="submission" date="2023-06" db="EMBL/GenBank/DDBJ databases">
        <title>Phylogenetic Diversity of Rhizobium strains.</title>
        <authorList>
            <person name="Moura F.T."/>
            <person name="Helene L.C.F."/>
            <person name="Hungria M."/>
        </authorList>
    </citation>
    <scope>NUCLEOTIDE SEQUENCE</scope>
    <source>
        <strain evidence="8">CCGE524</strain>
    </source>
</reference>
<dbReference type="InterPro" id="IPR003594">
    <property type="entry name" value="HATPase_dom"/>
</dbReference>
<name>A0ABT7KQI9_9HYPH</name>
<dbReference type="PROSITE" id="PS50109">
    <property type="entry name" value="HIS_KIN"/>
    <property type="match status" value="1"/>
</dbReference>
<evidence type="ECO:0000313" key="9">
    <source>
        <dbReference type="Proteomes" id="UP001172630"/>
    </source>
</evidence>
<dbReference type="SUPFAM" id="SSF55785">
    <property type="entry name" value="PYP-like sensor domain (PAS domain)"/>
    <property type="match status" value="2"/>
</dbReference>
<dbReference type="EMBL" id="JARFYN010000079">
    <property type="protein sequence ID" value="MDL2410372.1"/>
    <property type="molecule type" value="Genomic_DNA"/>
</dbReference>
<dbReference type="SMART" id="SM00388">
    <property type="entry name" value="HisKA"/>
    <property type="match status" value="1"/>
</dbReference>
<feature type="domain" description="PAS" evidence="6">
    <location>
        <begin position="1594"/>
        <end position="1665"/>
    </location>
</feature>
<feature type="domain" description="Histidine kinase" evidence="5">
    <location>
        <begin position="1741"/>
        <end position="1956"/>
    </location>
</feature>
<dbReference type="InterPro" id="IPR004358">
    <property type="entry name" value="Sig_transdc_His_kin-like_C"/>
</dbReference>
<dbReference type="RefSeq" id="WP_285884234.1">
    <property type="nucleotide sequence ID" value="NZ_JARFYN010000079.1"/>
</dbReference>
<dbReference type="Gene3D" id="3.30.450.40">
    <property type="match status" value="1"/>
</dbReference>
<accession>A0ABT7KQI9</accession>
<dbReference type="Pfam" id="PF02518">
    <property type="entry name" value="HATPase_c"/>
    <property type="match status" value="1"/>
</dbReference>
<dbReference type="Gene3D" id="1.10.287.130">
    <property type="match status" value="1"/>
</dbReference>
<dbReference type="InterPro" id="IPR005467">
    <property type="entry name" value="His_kinase_dom"/>
</dbReference>
<dbReference type="PROSITE" id="PS50113">
    <property type="entry name" value="PAC"/>
    <property type="match status" value="1"/>
</dbReference>
<evidence type="ECO:0000259" key="7">
    <source>
        <dbReference type="PROSITE" id="PS50113"/>
    </source>
</evidence>
<dbReference type="Proteomes" id="UP001172630">
    <property type="component" value="Unassembled WGS sequence"/>
</dbReference>
<dbReference type="CDD" id="cd00130">
    <property type="entry name" value="PAS"/>
    <property type="match status" value="2"/>
</dbReference>
<dbReference type="Pfam" id="PF13426">
    <property type="entry name" value="PAS_9"/>
    <property type="match status" value="1"/>
</dbReference>
<proteinExistence type="predicted"/>
<comment type="catalytic activity">
    <reaction evidence="1">
        <text>ATP + protein L-histidine = ADP + protein N-phospho-L-histidine.</text>
        <dbReference type="EC" id="2.7.13.3"/>
    </reaction>
</comment>
<dbReference type="InterPro" id="IPR029016">
    <property type="entry name" value="GAF-like_dom_sf"/>
</dbReference>
<dbReference type="Gene3D" id="1.10.510.10">
    <property type="entry name" value="Transferase(Phosphotransferase) domain 1"/>
    <property type="match status" value="1"/>
</dbReference>
<dbReference type="CDD" id="cd14014">
    <property type="entry name" value="STKc_PknB_like"/>
    <property type="match status" value="1"/>
</dbReference>
<dbReference type="CDD" id="cd00082">
    <property type="entry name" value="HisKA"/>
    <property type="match status" value="1"/>
</dbReference>